<dbReference type="InterPro" id="IPR032816">
    <property type="entry name" value="VTT_dom"/>
</dbReference>
<organism evidence="8 9">
    <name type="scientific">Tepidicaulis marinus</name>
    <dbReference type="NCBI Taxonomy" id="1333998"/>
    <lineage>
        <taxon>Bacteria</taxon>
        <taxon>Pseudomonadati</taxon>
        <taxon>Pseudomonadota</taxon>
        <taxon>Alphaproteobacteria</taxon>
        <taxon>Hyphomicrobiales</taxon>
        <taxon>Parvibaculaceae</taxon>
        <taxon>Tepidicaulis</taxon>
    </lineage>
</organism>
<evidence type="ECO:0000259" key="7">
    <source>
        <dbReference type="Pfam" id="PF09335"/>
    </source>
</evidence>
<proteinExistence type="inferred from homology"/>
<protein>
    <recommendedName>
        <fullName evidence="6">TVP38/TMEM64 family membrane protein</fullName>
    </recommendedName>
</protein>
<comment type="caution">
    <text evidence="8">The sequence shown here is derived from an EMBL/GenBank/DDBJ whole genome shotgun (WGS) entry which is preliminary data.</text>
</comment>
<comment type="subcellular location">
    <subcellularLocation>
        <location evidence="1 6">Cell membrane</location>
        <topology evidence="1 6">Multi-pass membrane protein</topology>
    </subcellularLocation>
</comment>
<keyword evidence="4 6" id="KW-1133">Transmembrane helix</keyword>
<evidence type="ECO:0000313" key="8">
    <source>
        <dbReference type="EMBL" id="GAK45294.1"/>
    </source>
</evidence>
<feature type="transmembrane region" description="Helical" evidence="6">
    <location>
        <begin position="25"/>
        <end position="47"/>
    </location>
</feature>
<feature type="transmembrane region" description="Helical" evidence="6">
    <location>
        <begin position="182"/>
        <end position="212"/>
    </location>
</feature>
<evidence type="ECO:0000256" key="5">
    <source>
        <dbReference type="ARBA" id="ARBA00023136"/>
    </source>
</evidence>
<keyword evidence="2 6" id="KW-1003">Cell membrane</keyword>
<comment type="similarity">
    <text evidence="6">Belongs to the TVP38/TMEM64 family.</text>
</comment>
<dbReference type="RefSeq" id="WP_045446057.1">
    <property type="nucleotide sequence ID" value="NZ_BBIO01000008.1"/>
</dbReference>
<dbReference type="eggNOG" id="COG0398">
    <property type="taxonomic scope" value="Bacteria"/>
</dbReference>
<reference evidence="8 9" key="1">
    <citation type="submission" date="2014-07" db="EMBL/GenBank/DDBJ databases">
        <title>Tepidicaulis marinum gen. nov., sp. nov., a novel marine bacterium denitrifying nitrate to nitrous oxide strictly under microaerobic conditions.</title>
        <authorList>
            <person name="Takeuchi M."/>
            <person name="Yamagishi T."/>
            <person name="Kamagata Y."/>
            <person name="Oshima K."/>
            <person name="Hattori M."/>
            <person name="Katayama T."/>
            <person name="Hanada S."/>
            <person name="Tamaki H."/>
            <person name="Marumo K."/>
            <person name="Maeda H."/>
            <person name="Nedachi M."/>
            <person name="Iwasaki W."/>
            <person name="Suwa Y."/>
            <person name="Sakata S."/>
        </authorList>
    </citation>
    <scope>NUCLEOTIDE SEQUENCE [LARGE SCALE GENOMIC DNA]</scope>
    <source>
        <strain evidence="8 9">MA2</strain>
    </source>
</reference>
<feature type="transmembrane region" description="Helical" evidence="6">
    <location>
        <begin position="224"/>
        <end position="242"/>
    </location>
</feature>
<dbReference type="InterPro" id="IPR015414">
    <property type="entry name" value="TMEM64"/>
</dbReference>
<feature type="transmembrane region" description="Helical" evidence="6">
    <location>
        <begin position="151"/>
        <end position="176"/>
    </location>
</feature>
<dbReference type="GO" id="GO:0005886">
    <property type="term" value="C:plasma membrane"/>
    <property type="evidence" value="ECO:0007669"/>
    <property type="project" value="UniProtKB-SubCell"/>
</dbReference>
<keyword evidence="3 6" id="KW-0812">Transmembrane</keyword>
<evidence type="ECO:0000256" key="6">
    <source>
        <dbReference type="RuleBase" id="RU366058"/>
    </source>
</evidence>
<gene>
    <name evidence="8" type="ORF">M2A_1793</name>
</gene>
<evidence type="ECO:0000256" key="2">
    <source>
        <dbReference type="ARBA" id="ARBA00022475"/>
    </source>
</evidence>
<feature type="transmembrane region" description="Helical" evidence="6">
    <location>
        <begin position="59"/>
        <end position="80"/>
    </location>
</feature>
<feature type="domain" description="VTT" evidence="7">
    <location>
        <begin position="89"/>
        <end position="203"/>
    </location>
</feature>
<evidence type="ECO:0000256" key="1">
    <source>
        <dbReference type="ARBA" id="ARBA00004651"/>
    </source>
</evidence>
<feature type="transmembrane region" description="Helical" evidence="6">
    <location>
        <begin position="100"/>
        <end position="124"/>
    </location>
</feature>
<evidence type="ECO:0000313" key="9">
    <source>
        <dbReference type="Proteomes" id="UP000028702"/>
    </source>
</evidence>
<sequence length="255" mass="26454">MSGAPETTPEEPSAPQVKKSVFKRLLPLLILVAGLGAFFGLGLNDYVSLDTLRDNREALGAWVAANLALAVGIYVLAYALSTAFSLPTGALLTLTGGFLFGTWLGGFLTVIGATIGASVVFLAAKTALGDALRAKAGGAIRKMEEGFRENAFNYLLVLRLVPLFPFFVVNLAPAFLGVPLRTYVAATFIGIIPGTFVYASVGNGLGAIFAAGQEPDLGIIFKPEVLGPIVALAALSLVPVFYKKFKARSAGGAGA</sequence>
<dbReference type="STRING" id="1333998.M2A_1793"/>
<evidence type="ECO:0000256" key="3">
    <source>
        <dbReference type="ARBA" id="ARBA00022692"/>
    </source>
</evidence>
<keyword evidence="5 6" id="KW-0472">Membrane</keyword>
<keyword evidence="9" id="KW-1185">Reference proteome</keyword>
<dbReference type="Pfam" id="PF09335">
    <property type="entry name" value="VTT_dom"/>
    <property type="match status" value="1"/>
</dbReference>
<dbReference type="PANTHER" id="PTHR12677:SF59">
    <property type="entry name" value="GOLGI APPARATUS MEMBRANE PROTEIN TVP38-RELATED"/>
    <property type="match status" value="1"/>
</dbReference>
<dbReference type="PANTHER" id="PTHR12677">
    <property type="entry name" value="GOLGI APPARATUS MEMBRANE PROTEIN TVP38-RELATED"/>
    <property type="match status" value="1"/>
</dbReference>
<accession>A0A081BB76</accession>
<dbReference type="AlphaFoldDB" id="A0A081BB76"/>
<dbReference type="Proteomes" id="UP000028702">
    <property type="component" value="Unassembled WGS sequence"/>
</dbReference>
<dbReference type="EMBL" id="BBIO01000008">
    <property type="protein sequence ID" value="GAK45294.1"/>
    <property type="molecule type" value="Genomic_DNA"/>
</dbReference>
<name>A0A081BB76_9HYPH</name>
<evidence type="ECO:0000256" key="4">
    <source>
        <dbReference type="ARBA" id="ARBA00022989"/>
    </source>
</evidence>